<protein>
    <recommendedName>
        <fullName evidence="2">Putative phosphoesterase G0Z31_11635</fullName>
        <ecNumber evidence="2">3.1.-.-</ecNumber>
    </recommendedName>
</protein>
<feature type="active site" description="Proton acceptor" evidence="2">
    <location>
        <position position="115"/>
    </location>
</feature>
<feature type="short sequence motif" description="HXTX 2" evidence="2">
    <location>
        <begin position="115"/>
        <end position="118"/>
    </location>
</feature>
<comment type="similarity">
    <text evidence="2">Belongs to the 2H phosphoesterase superfamily. YjcG family.</text>
</comment>
<dbReference type="Gene3D" id="3.90.1140.10">
    <property type="entry name" value="Cyclic phosphodiesterase"/>
    <property type="match status" value="1"/>
</dbReference>
<comment type="caution">
    <text evidence="3">The sequence shown here is derived from an EMBL/GenBank/DDBJ whole genome shotgun (WGS) entry which is preliminary data.</text>
</comment>
<evidence type="ECO:0000313" key="4">
    <source>
        <dbReference type="Proteomes" id="UP000478431"/>
    </source>
</evidence>
<evidence type="ECO:0000256" key="1">
    <source>
        <dbReference type="ARBA" id="ARBA00022801"/>
    </source>
</evidence>
<accession>A0AAP6TFS2</accession>
<reference evidence="3 4" key="1">
    <citation type="submission" date="2020-02" db="EMBL/GenBank/DDBJ databases">
        <title>Novel Insights Into The Classification of Staphylococcal Beta-Lactamases In Relation To The Cefazolin Inoculum Effect.</title>
        <authorList>
            <person name="Carvajal L.P."/>
            <person name="Rincon S."/>
            <person name="Echeverri A."/>
            <person name="Porras J."/>
            <person name="Rios R."/>
            <person name="Ordonez K."/>
            <person name="Seas C."/>
            <person name="Gomez-Villegas S."/>
            <person name="Diaz L."/>
            <person name="Arias C.A."/>
            <person name="Reyes J."/>
        </authorList>
    </citation>
    <scope>NUCLEOTIDE SEQUENCE [LARGE SCALE GENOMIC DNA]</scope>
    <source>
        <strain evidence="3 4">UP127</strain>
    </source>
</reference>
<name>A0AAP6TFS2_STAAU</name>
<feature type="short sequence motif" description="HXTX 1" evidence="2">
    <location>
        <begin position="34"/>
        <end position="37"/>
    </location>
</feature>
<dbReference type="PANTHER" id="PTHR40037:SF1">
    <property type="entry name" value="PHOSPHOESTERASE SAOUHSC_00951-RELATED"/>
    <property type="match status" value="1"/>
</dbReference>
<evidence type="ECO:0000256" key="2">
    <source>
        <dbReference type="HAMAP-Rule" id="MF_01444"/>
    </source>
</evidence>
<dbReference type="InterPro" id="IPR009097">
    <property type="entry name" value="Cyclic_Pdiesterase"/>
</dbReference>
<dbReference type="InterPro" id="IPR022932">
    <property type="entry name" value="YjcG"/>
</dbReference>
<dbReference type="EC" id="3.1.-.-" evidence="2"/>
<dbReference type="AlphaFoldDB" id="A0AAP6TFS2"/>
<dbReference type="HAMAP" id="MF_01444">
    <property type="entry name" value="2H_phosphoesterase_YjcG"/>
    <property type="match status" value="1"/>
</dbReference>
<dbReference type="GO" id="GO:0016788">
    <property type="term" value="F:hydrolase activity, acting on ester bonds"/>
    <property type="evidence" value="ECO:0007669"/>
    <property type="project" value="UniProtKB-UniRule"/>
</dbReference>
<dbReference type="Pfam" id="PF13563">
    <property type="entry name" value="2_5_RNA_ligase2"/>
    <property type="match status" value="1"/>
</dbReference>
<proteinExistence type="inferred from homology"/>
<sequence length="171" mass="19590">MILGLALIPSKSFQEAVDSYRKRYDKQYSRIKPHVTIKAPFEIEDGDLDSVIEQVRARINGIPAVEVHATKASSFKPTNNVIYFKVAKTDDLEELFNRFNGEDFYGEAEHVFVPHFTIAQGLSSQEFEDIFGQVALAGVDHKEIIDELTLLRFDDDEDKWKVIEDKVRIIV</sequence>
<dbReference type="InterPro" id="IPR050580">
    <property type="entry name" value="2H_phosphoesterase_YjcG-like"/>
</dbReference>
<dbReference type="NCBIfam" id="NF010223">
    <property type="entry name" value="PRK13679.1"/>
    <property type="match status" value="1"/>
</dbReference>
<dbReference type="Proteomes" id="UP000478431">
    <property type="component" value="Unassembled WGS sequence"/>
</dbReference>
<keyword evidence="1 2" id="KW-0378">Hydrolase</keyword>
<gene>
    <name evidence="3" type="ORF">G0Z31_11635</name>
</gene>
<dbReference type="EMBL" id="JAAJIY010000047">
    <property type="protein sequence ID" value="NGK22141.1"/>
    <property type="molecule type" value="Genomic_DNA"/>
</dbReference>
<dbReference type="SUPFAM" id="SSF55144">
    <property type="entry name" value="LigT-like"/>
    <property type="match status" value="1"/>
</dbReference>
<evidence type="ECO:0000313" key="3">
    <source>
        <dbReference type="EMBL" id="NGK22141.1"/>
    </source>
</evidence>
<organism evidence="3 4">
    <name type="scientific">Staphylococcus aureus</name>
    <dbReference type="NCBI Taxonomy" id="1280"/>
    <lineage>
        <taxon>Bacteria</taxon>
        <taxon>Bacillati</taxon>
        <taxon>Bacillota</taxon>
        <taxon>Bacilli</taxon>
        <taxon>Bacillales</taxon>
        <taxon>Staphylococcaceae</taxon>
        <taxon>Staphylococcus</taxon>
    </lineage>
</organism>
<dbReference type="PANTHER" id="PTHR40037">
    <property type="entry name" value="PHOSPHOESTERASE YJCG-RELATED"/>
    <property type="match status" value="1"/>
</dbReference>
<feature type="active site" description="Proton donor" evidence="2">
    <location>
        <position position="34"/>
    </location>
</feature>